<name>T1FD43_HELRO</name>
<dbReference type="PANTHER" id="PTHR12062:SF33">
    <property type="entry name" value="ALPHA-1,6-MANNOSYL-GLYCOPROTEIN 4-BETA-N-ACETYLGLUCOSAMINYLTRANSFERASE-LIKE"/>
    <property type="match status" value="1"/>
</dbReference>
<evidence type="ECO:0000313" key="3">
    <source>
        <dbReference type="Proteomes" id="UP000015101"/>
    </source>
</evidence>
<reference evidence="1 3" key="2">
    <citation type="journal article" date="2013" name="Nature">
        <title>Insights into bilaterian evolution from three spiralian genomes.</title>
        <authorList>
            <person name="Simakov O."/>
            <person name="Marletaz F."/>
            <person name="Cho S.J."/>
            <person name="Edsinger-Gonzales E."/>
            <person name="Havlak P."/>
            <person name="Hellsten U."/>
            <person name="Kuo D.H."/>
            <person name="Larsson T."/>
            <person name="Lv J."/>
            <person name="Arendt D."/>
            <person name="Savage R."/>
            <person name="Osoegawa K."/>
            <person name="de Jong P."/>
            <person name="Grimwood J."/>
            <person name="Chapman J.A."/>
            <person name="Shapiro H."/>
            <person name="Aerts A."/>
            <person name="Otillar R.P."/>
            <person name="Terry A.Y."/>
            <person name="Boore J.L."/>
            <person name="Grigoriev I.V."/>
            <person name="Lindberg D.R."/>
            <person name="Seaver E.C."/>
            <person name="Weisblat D.A."/>
            <person name="Putnam N.H."/>
            <person name="Rokhsar D.S."/>
        </authorList>
    </citation>
    <scope>NUCLEOTIDE SEQUENCE</scope>
</reference>
<evidence type="ECO:0000313" key="1">
    <source>
        <dbReference type="EMBL" id="ESN97267.1"/>
    </source>
</evidence>
<accession>T1FD43</accession>
<sequence>MYGSLSGYYFHAKNVKIGDWIVLAFEEDDVHLSKVVIETGYNNRSGLKLVNELSGAKTEKRKSNSIEVSHEFGNLPYELVEGSLEISPKILKIEVDKNVIRCADFRLLGNVSDGNNNLLNKILMDRWRSDDPAADVFTNMEAVDSKHTCIKMYGSLSGYYFHAKNVKIGDWIVLAFEEDDVHLSKVVIETGYNNRSGLKLVNELSGAKTEKRKSNSIEVSHEFGNLPYELVEGSLEISPKILKIEVDKNVIRCADFRLLGNVSGYRTIFDNLMNVYWNSPTKCLKFTVTNVITKMSSDLVIRQLAIFT</sequence>
<dbReference type="InParanoid" id="T1FD43"/>
<organism evidence="2 3">
    <name type="scientific">Helobdella robusta</name>
    <name type="common">Californian leech</name>
    <dbReference type="NCBI Taxonomy" id="6412"/>
    <lineage>
        <taxon>Eukaryota</taxon>
        <taxon>Metazoa</taxon>
        <taxon>Spiralia</taxon>
        <taxon>Lophotrochozoa</taxon>
        <taxon>Annelida</taxon>
        <taxon>Clitellata</taxon>
        <taxon>Hirudinea</taxon>
        <taxon>Rhynchobdellida</taxon>
        <taxon>Glossiphoniidae</taxon>
        <taxon>Helobdella</taxon>
    </lineage>
</organism>
<gene>
    <name evidence="2" type="primary">20206742</name>
    <name evidence="1" type="ORF">HELRODRAFT_178391</name>
</gene>
<reference evidence="2" key="3">
    <citation type="submission" date="2015-06" db="UniProtKB">
        <authorList>
            <consortium name="EnsemblMetazoa"/>
        </authorList>
    </citation>
    <scope>IDENTIFICATION</scope>
</reference>
<dbReference type="PANTHER" id="PTHR12062">
    <property type="entry name" value="N-ACETYLGLUCOSAMINYLTRANSFERASE VI"/>
    <property type="match status" value="1"/>
</dbReference>
<reference evidence="3" key="1">
    <citation type="submission" date="2012-12" db="EMBL/GenBank/DDBJ databases">
        <authorList>
            <person name="Hellsten U."/>
            <person name="Grimwood J."/>
            <person name="Chapman J.A."/>
            <person name="Shapiro H."/>
            <person name="Aerts A."/>
            <person name="Otillar R.P."/>
            <person name="Terry A.Y."/>
            <person name="Boore J.L."/>
            <person name="Simakov O."/>
            <person name="Marletaz F."/>
            <person name="Cho S.-J."/>
            <person name="Edsinger-Gonzales E."/>
            <person name="Havlak P."/>
            <person name="Kuo D.-H."/>
            <person name="Larsson T."/>
            <person name="Lv J."/>
            <person name="Arendt D."/>
            <person name="Savage R."/>
            <person name="Osoegawa K."/>
            <person name="de Jong P."/>
            <person name="Lindberg D.R."/>
            <person name="Seaver E.C."/>
            <person name="Weisblat D.A."/>
            <person name="Putnam N.H."/>
            <person name="Grigoriev I.V."/>
            <person name="Rokhsar D.S."/>
        </authorList>
    </citation>
    <scope>NUCLEOTIDE SEQUENCE</scope>
</reference>
<dbReference type="EnsemblMetazoa" id="HelroT178391">
    <property type="protein sequence ID" value="HelroP178391"/>
    <property type="gene ID" value="HelroG178391"/>
</dbReference>
<proteinExistence type="predicted"/>
<dbReference type="HOGENOM" id="CLU_903931_0_0_1"/>
<protein>
    <submittedName>
        <fullName evidence="1 2">Uncharacterized protein</fullName>
    </submittedName>
</protein>
<dbReference type="Proteomes" id="UP000015101">
    <property type="component" value="Unassembled WGS sequence"/>
</dbReference>
<dbReference type="InterPro" id="IPR006759">
    <property type="entry name" value="Glyco_transf_54"/>
</dbReference>
<dbReference type="RefSeq" id="XP_009024743.1">
    <property type="nucleotide sequence ID" value="XM_009026495.1"/>
</dbReference>
<dbReference type="CTD" id="20206742"/>
<keyword evidence="3" id="KW-1185">Reference proteome</keyword>
<dbReference type="KEGG" id="hro:HELRODRAFT_178391"/>
<dbReference type="EMBL" id="AMQM01006414">
    <property type="status" value="NOT_ANNOTATED_CDS"/>
    <property type="molecule type" value="Genomic_DNA"/>
</dbReference>
<dbReference type="EMBL" id="KB097417">
    <property type="protein sequence ID" value="ESN97267.1"/>
    <property type="molecule type" value="Genomic_DNA"/>
</dbReference>
<evidence type="ECO:0000313" key="2">
    <source>
        <dbReference type="EnsemblMetazoa" id="HelroP178391"/>
    </source>
</evidence>
<dbReference type="AlphaFoldDB" id="T1FD43"/>
<dbReference type="GeneID" id="20206742"/>